<protein>
    <recommendedName>
        <fullName evidence="3">F-box domain-containing protein</fullName>
    </recommendedName>
</protein>
<name>A0A152A805_TIELA</name>
<reference evidence="1 2" key="1">
    <citation type="submission" date="2015-12" db="EMBL/GenBank/DDBJ databases">
        <title>Dictyostelia acquired genes for synthesis and detection of signals that induce cell-type specialization by lateral gene transfer from prokaryotes.</title>
        <authorList>
            <person name="Gloeckner G."/>
            <person name="Schaap P."/>
        </authorList>
    </citation>
    <scope>NUCLEOTIDE SEQUENCE [LARGE SCALE GENOMIC DNA]</scope>
    <source>
        <strain evidence="1 2">TK</strain>
    </source>
</reference>
<evidence type="ECO:0008006" key="3">
    <source>
        <dbReference type="Google" id="ProtNLM"/>
    </source>
</evidence>
<organism evidence="1 2">
    <name type="scientific">Tieghemostelium lacteum</name>
    <name type="common">Slime mold</name>
    <name type="synonym">Dictyostelium lacteum</name>
    <dbReference type="NCBI Taxonomy" id="361077"/>
    <lineage>
        <taxon>Eukaryota</taxon>
        <taxon>Amoebozoa</taxon>
        <taxon>Evosea</taxon>
        <taxon>Eumycetozoa</taxon>
        <taxon>Dictyostelia</taxon>
        <taxon>Dictyosteliales</taxon>
        <taxon>Raperosteliaceae</taxon>
        <taxon>Tieghemostelium</taxon>
    </lineage>
</organism>
<dbReference type="InParanoid" id="A0A152A805"/>
<sequence>MQIPLTVIYKIITELWKSKYYSLRWKLSLGLICKKVFNYISKNLTSDLTLNFYISKLIKHISQEHEFCILKEIGGYCTMAPNRDLITEEKYQEKLKVFIRNLHTFAIDSHNYLTQYPDLFLSNLNGERLKTLRIISIPNDRMVEIFLATATRLQLCLDELSISCSDTKTSVSNMCKFFSQQVQLKKLEIELLSPESPLMPLFLEITKSLTKLTHLNLGYQISFNMWKSFNAILLHSPTILPLSIQTLITFPKYKNDYTFNSHNIQSAAMTEFIIRNENLKTIMCSYEGLTEALATKKHLHKFRTAEIIPTNIQSIYSLVFMGYYGNLRETFNSLIVNNYSLKITKLNLDQADISDMPGSPLYTFLQHCPTLKVFQTNMEGNSLFMSLFFVFKNNSVKTIKLLILKEGTISVLFDNRLVPNSNLDRIIIKKKDESTFYRGPVYTHKAHNDPPPPKFPDIYQSASNLSKGIFILKPIHKN</sequence>
<proteinExistence type="predicted"/>
<keyword evidence="2" id="KW-1185">Reference proteome</keyword>
<evidence type="ECO:0000313" key="1">
    <source>
        <dbReference type="EMBL" id="KYR02338.1"/>
    </source>
</evidence>
<dbReference type="AlphaFoldDB" id="A0A152A805"/>
<gene>
    <name evidence="1" type="ORF">DLAC_01169</name>
</gene>
<evidence type="ECO:0000313" key="2">
    <source>
        <dbReference type="Proteomes" id="UP000076078"/>
    </source>
</evidence>
<accession>A0A152A805</accession>
<dbReference type="Proteomes" id="UP000076078">
    <property type="component" value="Unassembled WGS sequence"/>
</dbReference>
<comment type="caution">
    <text evidence="1">The sequence shown here is derived from an EMBL/GenBank/DDBJ whole genome shotgun (WGS) entry which is preliminary data.</text>
</comment>
<dbReference type="EMBL" id="LODT01000004">
    <property type="protein sequence ID" value="KYR02338.1"/>
    <property type="molecule type" value="Genomic_DNA"/>
</dbReference>